<comment type="subunit">
    <text evidence="10">The RNAP catalytic core consists of 2 alpha, 1 beta, 1 beta' and 1 omega subunit. When a sigma factor is associated with the core the holoenzyme is formed, which can initiate transcription.</text>
</comment>
<dbReference type="InterPro" id="IPR003716">
    <property type="entry name" value="DNA-dir_RNA_pol_omega"/>
</dbReference>
<evidence type="ECO:0000256" key="4">
    <source>
        <dbReference type="ARBA" id="ARBA00022478"/>
    </source>
</evidence>
<keyword evidence="7 10" id="KW-0804">Transcription</keyword>
<dbReference type="EC" id="2.7.7.6" evidence="2 10"/>
<evidence type="ECO:0000256" key="8">
    <source>
        <dbReference type="ARBA" id="ARBA00029924"/>
    </source>
</evidence>
<reference evidence="11" key="1">
    <citation type="submission" date="2020-10" db="EMBL/GenBank/DDBJ databases">
        <authorList>
            <person name="Gilroy R."/>
        </authorList>
    </citation>
    <scope>NUCLEOTIDE SEQUENCE</scope>
    <source>
        <strain evidence="11">13361</strain>
    </source>
</reference>
<evidence type="ECO:0000256" key="3">
    <source>
        <dbReference type="ARBA" id="ARBA00013725"/>
    </source>
</evidence>
<protein>
    <recommendedName>
        <fullName evidence="3 10">DNA-directed RNA polymerase subunit omega</fullName>
        <shortName evidence="10">RNAP omega subunit</shortName>
        <ecNumber evidence="2 10">2.7.7.6</ecNumber>
    </recommendedName>
    <alternativeName>
        <fullName evidence="10">RNA polymerase omega subunit</fullName>
    </alternativeName>
    <alternativeName>
        <fullName evidence="8 10">Transcriptase subunit omega</fullName>
    </alternativeName>
</protein>
<sequence length="69" mass="7887">MMLYPPVADMLKNVDNRYLLVNVVAQRAREIAAHAEEMQEELPEKPVTMAIWEVADGQLAATLKDEYKK</sequence>
<dbReference type="AlphaFoldDB" id="A0A9D0Z3B2"/>
<dbReference type="Proteomes" id="UP000886796">
    <property type="component" value="Unassembled WGS sequence"/>
</dbReference>
<evidence type="ECO:0000256" key="6">
    <source>
        <dbReference type="ARBA" id="ARBA00022695"/>
    </source>
</evidence>
<comment type="function">
    <text evidence="10">Promotes RNA polymerase assembly. Latches the N- and C-terminal regions of the beta' subunit thereby facilitating its interaction with the beta and alpha subunits.</text>
</comment>
<evidence type="ECO:0000256" key="1">
    <source>
        <dbReference type="ARBA" id="ARBA00006711"/>
    </source>
</evidence>
<comment type="caution">
    <text evidence="11">The sequence shown here is derived from an EMBL/GenBank/DDBJ whole genome shotgun (WGS) entry which is preliminary data.</text>
</comment>
<dbReference type="SUPFAM" id="SSF63562">
    <property type="entry name" value="RPB6/omega subunit-like"/>
    <property type="match status" value="1"/>
</dbReference>
<evidence type="ECO:0000256" key="5">
    <source>
        <dbReference type="ARBA" id="ARBA00022679"/>
    </source>
</evidence>
<evidence type="ECO:0000313" key="11">
    <source>
        <dbReference type="EMBL" id="HIQ68354.1"/>
    </source>
</evidence>
<evidence type="ECO:0000313" key="12">
    <source>
        <dbReference type="Proteomes" id="UP000886796"/>
    </source>
</evidence>
<comment type="catalytic activity">
    <reaction evidence="9 10">
        <text>RNA(n) + a ribonucleoside 5'-triphosphate = RNA(n+1) + diphosphate</text>
        <dbReference type="Rhea" id="RHEA:21248"/>
        <dbReference type="Rhea" id="RHEA-COMP:14527"/>
        <dbReference type="Rhea" id="RHEA-COMP:17342"/>
        <dbReference type="ChEBI" id="CHEBI:33019"/>
        <dbReference type="ChEBI" id="CHEBI:61557"/>
        <dbReference type="ChEBI" id="CHEBI:140395"/>
        <dbReference type="EC" id="2.7.7.6"/>
    </reaction>
</comment>
<comment type="similarity">
    <text evidence="1 10">Belongs to the RNA polymerase subunit omega family.</text>
</comment>
<dbReference type="PANTHER" id="PTHR34476:SF1">
    <property type="entry name" value="DNA-DIRECTED RNA POLYMERASE SUBUNIT OMEGA"/>
    <property type="match status" value="1"/>
</dbReference>
<dbReference type="GO" id="GO:0000428">
    <property type="term" value="C:DNA-directed RNA polymerase complex"/>
    <property type="evidence" value="ECO:0007669"/>
    <property type="project" value="UniProtKB-KW"/>
</dbReference>
<dbReference type="InterPro" id="IPR006110">
    <property type="entry name" value="Pol_omega/Rpo6/RPB6"/>
</dbReference>
<reference evidence="11" key="2">
    <citation type="journal article" date="2021" name="PeerJ">
        <title>Extensive microbial diversity within the chicken gut microbiome revealed by metagenomics and culture.</title>
        <authorList>
            <person name="Gilroy R."/>
            <person name="Ravi A."/>
            <person name="Getino M."/>
            <person name="Pursley I."/>
            <person name="Horton D.L."/>
            <person name="Alikhan N.F."/>
            <person name="Baker D."/>
            <person name="Gharbi K."/>
            <person name="Hall N."/>
            <person name="Watson M."/>
            <person name="Adriaenssens E.M."/>
            <person name="Foster-Nyarko E."/>
            <person name="Jarju S."/>
            <person name="Secka A."/>
            <person name="Antonio M."/>
            <person name="Oren A."/>
            <person name="Chaudhuri R.R."/>
            <person name="La Ragione R."/>
            <person name="Hildebrand F."/>
            <person name="Pallen M.J."/>
        </authorList>
    </citation>
    <scope>NUCLEOTIDE SEQUENCE</scope>
    <source>
        <strain evidence="11">13361</strain>
    </source>
</reference>
<proteinExistence type="inferred from homology"/>
<organism evidence="11 12">
    <name type="scientific">Candidatus Faecousia excrementigallinarum</name>
    <dbReference type="NCBI Taxonomy" id="2840806"/>
    <lineage>
        <taxon>Bacteria</taxon>
        <taxon>Bacillati</taxon>
        <taxon>Bacillota</taxon>
        <taxon>Clostridia</taxon>
        <taxon>Eubacteriales</taxon>
        <taxon>Oscillospiraceae</taxon>
        <taxon>Faecousia</taxon>
    </lineage>
</organism>
<accession>A0A9D0Z3B2</accession>
<evidence type="ECO:0000256" key="10">
    <source>
        <dbReference type="HAMAP-Rule" id="MF_00366"/>
    </source>
</evidence>
<evidence type="ECO:0000256" key="2">
    <source>
        <dbReference type="ARBA" id="ARBA00012418"/>
    </source>
</evidence>
<gene>
    <name evidence="10 11" type="primary">rpoZ</name>
    <name evidence="11" type="ORF">IAB74_07605</name>
</gene>
<dbReference type="HAMAP" id="MF_00366">
    <property type="entry name" value="RNApol_bact_RpoZ"/>
    <property type="match status" value="1"/>
</dbReference>
<dbReference type="GO" id="GO:0003899">
    <property type="term" value="F:DNA-directed RNA polymerase activity"/>
    <property type="evidence" value="ECO:0007669"/>
    <property type="project" value="UniProtKB-UniRule"/>
</dbReference>
<dbReference type="PANTHER" id="PTHR34476">
    <property type="entry name" value="DNA-DIRECTED RNA POLYMERASE SUBUNIT OMEGA"/>
    <property type="match status" value="1"/>
</dbReference>
<dbReference type="SMART" id="SM01409">
    <property type="entry name" value="RNA_pol_Rpb6"/>
    <property type="match status" value="1"/>
</dbReference>
<dbReference type="Gene3D" id="3.90.940.10">
    <property type="match status" value="1"/>
</dbReference>
<dbReference type="GO" id="GO:0006351">
    <property type="term" value="P:DNA-templated transcription"/>
    <property type="evidence" value="ECO:0007669"/>
    <property type="project" value="UniProtKB-UniRule"/>
</dbReference>
<dbReference type="NCBIfam" id="TIGR00690">
    <property type="entry name" value="rpoZ"/>
    <property type="match status" value="1"/>
</dbReference>
<evidence type="ECO:0000256" key="9">
    <source>
        <dbReference type="ARBA" id="ARBA00048552"/>
    </source>
</evidence>
<dbReference type="Pfam" id="PF01192">
    <property type="entry name" value="RNA_pol_Rpb6"/>
    <property type="match status" value="1"/>
</dbReference>
<name>A0A9D0Z3B2_9FIRM</name>
<keyword evidence="4 10" id="KW-0240">DNA-directed RNA polymerase</keyword>
<dbReference type="InterPro" id="IPR036161">
    <property type="entry name" value="RPB6/omega-like_sf"/>
</dbReference>
<evidence type="ECO:0000256" key="7">
    <source>
        <dbReference type="ARBA" id="ARBA00023163"/>
    </source>
</evidence>
<keyword evidence="6 10" id="KW-0548">Nucleotidyltransferase</keyword>
<dbReference type="EMBL" id="DVFK01000107">
    <property type="protein sequence ID" value="HIQ68354.1"/>
    <property type="molecule type" value="Genomic_DNA"/>
</dbReference>
<dbReference type="GO" id="GO:0003677">
    <property type="term" value="F:DNA binding"/>
    <property type="evidence" value="ECO:0007669"/>
    <property type="project" value="UniProtKB-UniRule"/>
</dbReference>
<keyword evidence="5 10" id="KW-0808">Transferase</keyword>